<comment type="caution">
    <text evidence="11">The sequence shown here is derived from an EMBL/GenBank/DDBJ whole genome shotgun (WGS) entry which is preliminary data.</text>
</comment>
<reference evidence="11" key="1">
    <citation type="submission" date="2023-02" db="EMBL/GenBank/DDBJ databases">
        <title>Genome of toxic invasive species Heracleum sosnowskyi carries increased number of genes despite the absence of recent whole-genome duplications.</title>
        <authorList>
            <person name="Schelkunov M."/>
            <person name="Shtratnikova V."/>
            <person name="Makarenko M."/>
            <person name="Klepikova A."/>
            <person name="Omelchenko D."/>
            <person name="Novikova G."/>
            <person name="Obukhova E."/>
            <person name="Bogdanov V."/>
            <person name="Penin A."/>
            <person name="Logacheva M."/>
        </authorList>
    </citation>
    <scope>NUCLEOTIDE SEQUENCE</scope>
    <source>
        <strain evidence="11">Hsosn_3</strain>
        <tissue evidence="11">Leaf</tissue>
    </source>
</reference>
<proteinExistence type="inferred from homology"/>
<feature type="transmembrane region" description="Helical" evidence="8">
    <location>
        <begin position="178"/>
        <end position="199"/>
    </location>
</feature>
<evidence type="ECO:0000256" key="5">
    <source>
        <dbReference type="ARBA" id="ARBA00022692"/>
    </source>
</evidence>
<evidence type="ECO:0000256" key="1">
    <source>
        <dbReference type="ARBA" id="ARBA00004651"/>
    </source>
</evidence>
<dbReference type="EMBL" id="JAUIZM010000002">
    <property type="protein sequence ID" value="KAK1398138.1"/>
    <property type="molecule type" value="Genomic_DNA"/>
</dbReference>
<accession>A0AAD8J6H2</accession>
<evidence type="ECO:0000259" key="10">
    <source>
        <dbReference type="Pfam" id="PF04535"/>
    </source>
</evidence>
<dbReference type="PANTHER" id="PTHR33573:SF57">
    <property type="entry name" value="CASP-LIKE PROTEIN 4B1"/>
    <property type="match status" value="1"/>
</dbReference>
<evidence type="ECO:0000256" key="8">
    <source>
        <dbReference type="RuleBase" id="RU361233"/>
    </source>
</evidence>
<dbReference type="PANTHER" id="PTHR33573">
    <property type="entry name" value="CASP-LIKE PROTEIN 4A4"/>
    <property type="match status" value="1"/>
</dbReference>
<keyword evidence="7 8" id="KW-0472">Membrane</keyword>
<sequence length="207" mass="22408">MSNMEESSEEKASASPPMQTAKAGPAPVAADLENQTAPVHEHGFGVAAIVNKWNRDDKLRRGSLALRGIALFFSLISFLVMACNKHGGWEDFDNYDEYQYVLAIAILSTLYTGAQVGRQVQELRTGKEILSPKMVVLVNFIGDQIMAYLLISAASSAVPLTNRMRQGSDNVFTDSSSSAISMAFLAFFALASAALVSGYKLSTHSYI</sequence>
<evidence type="ECO:0000256" key="2">
    <source>
        <dbReference type="ARBA" id="ARBA00007651"/>
    </source>
</evidence>
<dbReference type="Pfam" id="PF04535">
    <property type="entry name" value="CASP_dom"/>
    <property type="match status" value="1"/>
</dbReference>
<dbReference type="AlphaFoldDB" id="A0AAD8J6H2"/>
<evidence type="ECO:0000313" key="11">
    <source>
        <dbReference type="EMBL" id="KAK1398138.1"/>
    </source>
</evidence>
<reference evidence="11" key="2">
    <citation type="submission" date="2023-05" db="EMBL/GenBank/DDBJ databases">
        <authorList>
            <person name="Schelkunov M.I."/>
        </authorList>
    </citation>
    <scope>NUCLEOTIDE SEQUENCE</scope>
    <source>
        <strain evidence="11">Hsosn_3</strain>
        <tissue evidence="11">Leaf</tissue>
    </source>
</reference>
<protein>
    <recommendedName>
        <fullName evidence="8">CASP-like protein</fullName>
    </recommendedName>
</protein>
<name>A0AAD8J6H2_9APIA</name>
<gene>
    <name evidence="11" type="ORF">POM88_008001</name>
</gene>
<feature type="transmembrane region" description="Helical" evidence="8">
    <location>
        <begin position="98"/>
        <end position="114"/>
    </location>
</feature>
<keyword evidence="4 8" id="KW-1003">Cell membrane</keyword>
<comment type="similarity">
    <text evidence="2 8">Belongs to the Casparian strip membrane proteins (CASP) family.</text>
</comment>
<keyword evidence="5 8" id="KW-0812">Transmembrane</keyword>
<organism evidence="11 12">
    <name type="scientific">Heracleum sosnowskyi</name>
    <dbReference type="NCBI Taxonomy" id="360622"/>
    <lineage>
        <taxon>Eukaryota</taxon>
        <taxon>Viridiplantae</taxon>
        <taxon>Streptophyta</taxon>
        <taxon>Embryophyta</taxon>
        <taxon>Tracheophyta</taxon>
        <taxon>Spermatophyta</taxon>
        <taxon>Magnoliopsida</taxon>
        <taxon>eudicotyledons</taxon>
        <taxon>Gunneridae</taxon>
        <taxon>Pentapetalae</taxon>
        <taxon>asterids</taxon>
        <taxon>campanulids</taxon>
        <taxon>Apiales</taxon>
        <taxon>Apiaceae</taxon>
        <taxon>Apioideae</taxon>
        <taxon>apioid superclade</taxon>
        <taxon>Tordylieae</taxon>
        <taxon>Tordyliinae</taxon>
        <taxon>Heracleum</taxon>
    </lineage>
</organism>
<feature type="domain" description="Casparian strip membrane protein" evidence="10">
    <location>
        <begin position="57"/>
        <end position="189"/>
    </location>
</feature>
<feature type="transmembrane region" description="Helical" evidence="8">
    <location>
        <begin position="135"/>
        <end position="158"/>
    </location>
</feature>
<dbReference type="GO" id="GO:0005886">
    <property type="term" value="C:plasma membrane"/>
    <property type="evidence" value="ECO:0007669"/>
    <property type="project" value="UniProtKB-SubCell"/>
</dbReference>
<comment type="subunit">
    <text evidence="3 8">Homodimer and heterodimers.</text>
</comment>
<evidence type="ECO:0000256" key="4">
    <source>
        <dbReference type="ARBA" id="ARBA00022475"/>
    </source>
</evidence>
<evidence type="ECO:0000256" key="7">
    <source>
        <dbReference type="ARBA" id="ARBA00023136"/>
    </source>
</evidence>
<feature type="region of interest" description="Disordered" evidence="9">
    <location>
        <begin position="1"/>
        <end position="26"/>
    </location>
</feature>
<comment type="subcellular location">
    <subcellularLocation>
        <location evidence="1 8">Cell membrane</location>
        <topology evidence="1 8">Multi-pass membrane protein</topology>
    </subcellularLocation>
</comment>
<evidence type="ECO:0000313" key="12">
    <source>
        <dbReference type="Proteomes" id="UP001237642"/>
    </source>
</evidence>
<evidence type="ECO:0000256" key="3">
    <source>
        <dbReference type="ARBA" id="ARBA00011489"/>
    </source>
</evidence>
<dbReference type="Proteomes" id="UP001237642">
    <property type="component" value="Unassembled WGS sequence"/>
</dbReference>
<evidence type="ECO:0000256" key="6">
    <source>
        <dbReference type="ARBA" id="ARBA00022989"/>
    </source>
</evidence>
<dbReference type="InterPro" id="IPR006702">
    <property type="entry name" value="CASP_dom"/>
</dbReference>
<evidence type="ECO:0000256" key="9">
    <source>
        <dbReference type="SAM" id="MobiDB-lite"/>
    </source>
</evidence>
<keyword evidence="6 8" id="KW-1133">Transmembrane helix</keyword>
<feature type="transmembrane region" description="Helical" evidence="8">
    <location>
        <begin position="64"/>
        <end position="82"/>
    </location>
</feature>
<keyword evidence="12" id="KW-1185">Reference proteome</keyword>